<gene>
    <name evidence="1" type="ORF">AVDCRST_MAG59-2343</name>
</gene>
<name>A0A6J4UT68_9BACT</name>
<protein>
    <recommendedName>
        <fullName evidence="2">Trm112 family protein</fullName>
    </recommendedName>
</protein>
<dbReference type="Gene3D" id="2.20.25.10">
    <property type="match status" value="1"/>
</dbReference>
<dbReference type="SUPFAM" id="SSF158997">
    <property type="entry name" value="Trm112p-like"/>
    <property type="match status" value="1"/>
</dbReference>
<accession>A0A6J4UT68</accession>
<reference evidence="1" key="1">
    <citation type="submission" date="2020-02" db="EMBL/GenBank/DDBJ databases">
        <authorList>
            <person name="Meier V. D."/>
        </authorList>
    </citation>
    <scope>NUCLEOTIDE SEQUENCE</scope>
    <source>
        <strain evidence="1">AVDCRST_MAG59</strain>
    </source>
</reference>
<evidence type="ECO:0000313" key="1">
    <source>
        <dbReference type="EMBL" id="CAA9559195.1"/>
    </source>
</evidence>
<proteinExistence type="predicted"/>
<evidence type="ECO:0008006" key="2">
    <source>
        <dbReference type="Google" id="ProtNLM"/>
    </source>
</evidence>
<dbReference type="EMBL" id="CADCWF010000151">
    <property type="protein sequence ID" value="CAA9559195.1"/>
    <property type="molecule type" value="Genomic_DNA"/>
</dbReference>
<dbReference type="AlphaFoldDB" id="A0A6J4UT68"/>
<sequence length="60" mass="6639">MVDVANERSPGPFVPLFVCPVEQAGLFRDGETFVCTVCRRRYPIEEGIPNLLVESAEQGV</sequence>
<organism evidence="1">
    <name type="scientific">uncultured Thermomicrobiales bacterium</name>
    <dbReference type="NCBI Taxonomy" id="1645740"/>
    <lineage>
        <taxon>Bacteria</taxon>
        <taxon>Pseudomonadati</taxon>
        <taxon>Thermomicrobiota</taxon>
        <taxon>Thermomicrobia</taxon>
        <taxon>Thermomicrobiales</taxon>
        <taxon>environmental samples</taxon>
    </lineage>
</organism>